<evidence type="ECO:0008006" key="2">
    <source>
        <dbReference type="Google" id="ProtNLM"/>
    </source>
</evidence>
<dbReference type="AlphaFoldDB" id="A0A3J4LHA7"/>
<organism evidence="1">
    <name type="scientific">Salmonella enterica</name>
    <name type="common">Salmonella choleraesuis</name>
    <dbReference type="NCBI Taxonomy" id="28901"/>
    <lineage>
        <taxon>Bacteria</taxon>
        <taxon>Pseudomonadati</taxon>
        <taxon>Pseudomonadota</taxon>
        <taxon>Gammaproteobacteria</taxon>
        <taxon>Enterobacterales</taxon>
        <taxon>Enterobacteriaceae</taxon>
        <taxon>Salmonella</taxon>
    </lineage>
</organism>
<name>A0A3J4LHA7_SALER</name>
<evidence type="ECO:0000313" key="1">
    <source>
        <dbReference type="EMBL" id="MFK55360.1"/>
    </source>
</evidence>
<reference evidence="1" key="1">
    <citation type="submission" date="2018-11" db="EMBL/GenBank/DDBJ databases">
        <authorList>
            <consortium name="PulseNet: The National Subtyping Network for Foodborne Disease Surveillance"/>
            <person name="Tarr C.L."/>
            <person name="Trees E."/>
            <person name="Katz L.S."/>
            <person name="Carleton-Romer H.A."/>
            <person name="Stroika S."/>
            <person name="Kucerova Z."/>
            <person name="Roache K.F."/>
            <person name="Sabol A.L."/>
            <person name="Besser J."/>
            <person name="Gerner-Smidt P."/>
        </authorList>
    </citation>
    <scope>NUCLEOTIDE SEQUENCE [LARGE SCALE GENOMIC DNA]</scope>
    <source>
        <strain evidence="1">PNUSAS059842</strain>
    </source>
</reference>
<sequence>MLFKKTVQVTEKKSSAHEKYDADVIIRTPTGGSLTFSQKKNGEHYEDNSWGKILFSNKNYSADLSRDDRFYIEDGSSKVSPSGKYLIVNSVSGGTVEFGDGTSKYTERAYCSVVDMSNGCIVSDWDGEACGYTWTEGKDVLASSEEVGADIFDFNSMRPSIIKMKDKLSSLDARGASNLLRCDAPSIENIDKYQQLARENKSNKKIALDAILSFLHSRKEESSVIERANLFSAPNNSSQTKNYLIPGDKIKVIQYSSDRKWVNVGYINPKNIPLITWIKSDTIAQ</sequence>
<dbReference type="Proteomes" id="UP000839509">
    <property type="component" value="Unassembled WGS sequence"/>
</dbReference>
<comment type="caution">
    <text evidence="1">The sequence shown here is derived from an EMBL/GenBank/DDBJ whole genome shotgun (WGS) entry which is preliminary data.</text>
</comment>
<dbReference type="EMBL" id="RMTL01000002">
    <property type="protein sequence ID" value="MFK55360.1"/>
    <property type="molecule type" value="Genomic_DNA"/>
</dbReference>
<protein>
    <recommendedName>
        <fullName evidence="2">SH3 domain-containing protein</fullName>
    </recommendedName>
</protein>
<gene>
    <name evidence="1" type="ORF">EEM01_03830</name>
</gene>
<proteinExistence type="predicted"/>
<accession>A0A3J4LHA7</accession>